<feature type="chain" id="PRO_5003929822" evidence="1">
    <location>
        <begin position="25"/>
        <end position="155"/>
    </location>
</feature>
<organism evidence="2 3">
    <name type="scientific">Caenispirillum salinarum AK4</name>
    <dbReference type="NCBI Taxonomy" id="1238182"/>
    <lineage>
        <taxon>Bacteria</taxon>
        <taxon>Pseudomonadati</taxon>
        <taxon>Pseudomonadota</taxon>
        <taxon>Alphaproteobacteria</taxon>
        <taxon>Rhodospirillales</taxon>
        <taxon>Novispirillaceae</taxon>
        <taxon>Caenispirillum</taxon>
    </lineage>
</organism>
<dbReference type="RefSeq" id="WP_009539283.1">
    <property type="nucleotide sequence ID" value="NZ_ANHY01000004.1"/>
</dbReference>
<keyword evidence="1" id="KW-0732">Signal</keyword>
<evidence type="ECO:0000313" key="2">
    <source>
        <dbReference type="EMBL" id="EKV32022.1"/>
    </source>
</evidence>
<name>K9H367_9PROT</name>
<evidence type="ECO:0000256" key="1">
    <source>
        <dbReference type="SAM" id="SignalP"/>
    </source>
</evidence>
<accession>K9H367</accession>
<protein>
    <submittedName>
        <fullName evidence="2">Uncharacterized protein</fullName>
    </submittedName>
</protein>
<dbReference type="EMBL" id="ANHY01000004">
    <property type="protein sequence ID" value="EKV32022.1"/>
    <property type="molecule type" value="Genomic_DNA"/>
</dbReference>
<dbReference type="PROSITE" id="PS51257">
    <property type="entry name" value="PROKAR_LIPOPROTEIN"/>
    <property type="match status" value="1"/>
</dbReference>
<keyword evidence="3" id="KW-1185">Reference proteome</keyword>
<proteinExistence type="predicted"/>
<comment type="caution">
    <text evidence="2">The sequence shown here is derived from an EMBL/GenBank/DDBJ whole genome shotgun (WGS) entry which is preliminary data.</text>
</comment>
<dbReference type="Proteomes" id="UP000009881">
    <property type="component" value="Unassembled WGS sequence"/>
</dbReference>
<feature type="signal peptide" evidence="1">
    <location>
        <begin position="1"/>
        <end position="24"/>
    </location>
</feature>
<sequence length="155" mass="15921">MPLRHMVSVSASAALLLLAGCAWQQEGTGVVTSDAGAPAGRATLFMEEKAGWPTPLATVTLPDGETFTGKVIPERTEPTTGFAVGTGWGTHSRVGVGSTVILSGPERTSRASALLLSEAGKSMTCDIRTVTPGALRSGGFARCDISDGRSVALEF</sequence>
<dbReference type="STRING" id="1238182.C882_3086"/>
<dbReference type="AlphaFoldDB" id="K9H367"/>
<evidence type="ECO:0000313" key="3">
    <source>
        <dbReference type="Proteomes" id="UP000009881"/>
    </source>
</evidence>
<dbReference type="OrthoDB" id="7853942at2"/>
<reference evidence="2 3" key="1">
    <citation type="journal article" date="2013" name="Genome Announc.">
        <title>Draft Genome Sequence of an Alphaproteobacterium, Caenispirillum salinarum AK4(T), Isolated from a Solar Saltern.</title>
        <authorList>
            <person name="Khatri I."/>
            <person name="Singh A."/>
            <person name="Korpole S."/>
            <person name="Pinnaka A.K."/>
            <person name="Subramanian S."/>
        </authorList>
    </citation>
    <scope>NUCLEOTIDE SEQUENCE [LARGE SCALE GENOMIC DNA]</scope>
    <source>
        <strain evidence="2 3">AK4</strain>
    </source>
</reference>
<gene>
    <name evidence="2" type="ORF">C882_3086</name>
</gene>